<evidence type="ECO:0000256" key="2">
    <source>
        <dbReference type="ARBA" id="ARBA00046280"/>
    </source>
</evidence>
<protein>
    <recommendedName>
        <fullName evidence="4">Syntaxin 6/10/61 N-terminal domain-containing protein</fullName>
    </recommendedName>
</protein>
<comment type="subcellular location">
    <subcellularLocation>
        <location evidence="2">Endomembrane system</location>
        <topology evidence="2">Single-pass type IV membrane protein</topology>
    </subcellularLocation>
</comment>
<dbReference type="SUPFAM" id="SSF47661">
    <property type="entry name" value="t-snare proteins"/>
    <property type="match status" value="1"/>
</dbReference>
<evidence type="ECO:0000256" key="3">
    <source>
        <dbReference type="SAM" id="Phobius"/>
    </source>
</evidence>
<dbReference type="Pfam" id="PF09177">
    <property type="entry name" value="STX6_10_61_N"/>
    <property type="match status" value="1"/>
</dbReference>
<dbReference type="FunCoup" id="A0A7J7DSZ6">
    <property type="interactions" value="1643"/>
</dbReference>
<dbReference type="EMBL" id="JAAARO010000004">
    <property type="protein sequence ID" value="KAF5749423.1"/>
    <property type="molecule type" value="Genomic_DNA"/>
</dbReference>
<name>A0A7J7DSZ6_TRIWF</name>
<keyword evidence="1" id="KW-0653">Protein transport</keyword>
<keyword evidence="1" id="KW-0813">Transport</keyword>
<feature type="domain" description="Syntaxin 6/10/61 N-terminal" evidence="4">
    <location>
        <begin position="52"/>
        <end position="128"/>
    </location>
</feature>
<dbReference type="GO" id="GO:0012505">
    <property type="term" value="C:endomembrane system"/>
    <property type="evidence" value="ECO:0007669"/>
    <property type="project" value="UniProtKB-SubCell"/>
</dbReference>
<sequence length="345" mass="39306">MGQDAFYLMNIRTHVGFSSCICSGQNLVGFCIAFMNLLYFLAVEDPEPAVCMQSTYRMWLRERREGITPEHFDELSRELQTALGTAKWQLEEFERAVRLSQGRSYDDIKTSRHRQFVAAIEGQISHVEEELMEAFSENGKQPLQWVNLDENERDDLAMFLSGTSEISETSTRGSLMENHHRRKDFDLNTHFSKNISDEMETSKVSTTRKDPECIIDIEEKETLGTRDDIICPSDKATGSKRTWSKPNFGALKIVIADKGESSRLLSSVEATPKEKGSKSIFWQRFKDHAQAKGAVNVCSQISCRIGGLQRQIPNSLPLQLSRSIQLMLALMLSIFLIMHFVLYTN</sequence>
<dbReference type="AlphaFoldDB" id="A0A7J7DSZ6"/>
<dbReference type="GO" id="GO:0048193">
    <property type="term" value="P:Golgi vesicle transport"/>
    <property type="evidence" value="ECO:0007669"/>
    <property type="project" value="InterPro"/>
</dbReference>
<dbReference type="PANTHER" id="PTHR34949:SF3">
    <property type="entry name" value="OS08G0244100 PROTEIN"/>
    <property type="match status" value="1"/>
</dbReference>
<dbReference type="InterPro" id="IPR010989">
    <property type="entry name" value="SNARE"/>
</dbReference>
<evidence type="ECO:0000256" key="1">
    <source>
        <dbReference type="ARBA" id="ARBA00022927"/>
    </source>
</evidence>
<dbReference type="GO" id="GO:0016020">
    <property type="term" value="C:membrane"/>
    <property type="evidence" value="ECO:0007669"/>
    <property type="project" value="InterPro"/>
</dbReference>
<dbReference type="GO" id="GO:0015031">
    <property type="term" value="P:protein transport"/>
    <property type="evidence" value="ECO:0007669"/>
    <property type="project" value="UniProtKB-KW"/>
</dbReference>
<dbReference type="InParanoid" id="A0A7J7DSZ6"/>
<organism evidence="5 6">
    <name type="scientific">Tripterygium wilfordii</name>
    <name type="common">Thunder God vine</name>
    <dbReference type="NCBI Taxonomy" id="458696"/>
    <lineage>
        <taxon>Eukaryota</taxon>
        <taxon>Viridiplantae</taxon>
        <taxon>Streptophyta</taxon>
        <taxon>Embryophyta</taxon>
        <taxon>Tracheophyta</taxon>
        <taxon>Spermatophyta</taxon>
        <taxon>Magnoliopsida</taxon>
        <taxon>eudicotyledons</taxon>
        <taxon>Gunneridae</taxon>
        <taxon>Pentapetalae</taxon>
        <taxon>rosids</taxon>
        <taxon>fabids</taxon>
        <taxon>Celastrales</taxon>
        <taxon>Celastraceae</taxon>
        <taxon>Tripterygium</taxon>
    </lineage>
</organism>
<comment type="caution">
    <text evidence="5">The sequence shown here is derived from an EMBL/GenBank/DDBJ whole genome shotgun (WGS) entry which is preliminary data.</text>
</comment>
<feature type="transmembrane region" description="Helical" evidence="3">
    <location>
        <begin position="324"/>
        <end position="343"/>
    </location>
</feature>
<dbReference type="Gene3D" id="1.20.58.90">
    <property type="match status" value="1"/>
</dbReference>
<dbReference type="InterPro" id="IPR015260">
    <property type="entry name" value="Syntaxin-6/10/61_N"/>
</dbReference>
<evidence type="ECO:0000313" key="6">
    <source>
        <dbReference type="Proteomes" id="UP000593562"/>
    </source>
</evidence>
<dbReference type="Proteomes" id="UP000593562">
    <property type="component" value="Unassembled WGS sequence"/>
</dbReference>
<reference evidence="5 6" key="1">
    <citation type="journal article" date="2020" name="Nat. Commun.">
        <title>Genome of Tripterygium wilfordii and identification of cytochrome P450 involved in triptolide biosynthesis.</title>
        <authorList>
            <person name="Tu L."/>
            <person name="Su P."/>
            <person name="Zhang Z."/>
            <person name="Gao L."/>
            <person name="Wang J."/>
            <person name="Hu T."/>
            <person name="Zhou J."/>
            <person name="Zhang Y."/>
            <person name="Zhao Y."/>
            <person name="Liu Y."/>
            <person name="Song Y."/>
            <person name="Tong Y."/>
            <person name="Lu Y."/>
            <person name="Yang J."/>
            <person name="Xu C."/>
            <person name="Jia M."/>
            <person name="Peters R.J."/>
            <person name="Huang L."/>
            <person name="Gao W."/>
        </authorList>
    </citation>
    <scope>NUCLEOTIDE SEQUENCE [LARGE SCALE GENOMIC DNA]</scope>
    <source>
        <strain evidence="6">cv. XIE 37</strain>
        <tissue evidence="5">Leaf</tissue>
    </source>
</reference>
<evidence type="ECO:0000259" key="4">
    <source>
        <dbReference type="Pfam" id="PF09177"/>
    </source>
</evidence>
<evidence type="ECO:0000313" key="5">
    <source>
        <dbReference type="EMBL" id="KAF5749423.1"/>
    </source>
</evidence>
<keyword evidence="3" id="KW-0472">Membrane</keyword>
<dbReference type="OrthoDB" id="1889309at2759"/>
<dbReference type="CDD" id="cd21442">
    <property type="entry name" value="SNARE_NTD_STX6-like"/>
    <property type="match status" value="1"/>
</dbReference>
<keyword evidence="6" id="KW-1185">Reference proteome</keyword>
<keyword evidence="3" id="KW-0812">Transmembrane</keyword>
<accession>A0A7J7DSZ6</accession>
<gene>
    <name evidence="5" type="ORF">HS088_TW04G01392</name>
</gene>
<proteinExistence type="predicted"/>
<dbReference type="PANTHER" id="PTHR34949">
    <property type="entry name" value="OS05G0443700 PROTEIN"/>
    <property type="match status" value="1"/>
</dbReference>
<keyword evidence="3" id="KW-1133">Transmembrane helix</keyword>